<organism evidence="2">
    <name type="scientific">Planktothricoides raciborskii GIHE-MW2</name>
    <dbReference type="NCBI Taxonomy" id="2792601"/>
    <lineage>
        <taxon>Bacteria</taxon>
        <taxon>Bacillati</taxon>
        <taxon>Cyanobacteriota</taxon>
        <taxon>Cyanophyceae</taxon>
        <taxon>Oscillatoriophycideae</taxon>
        <taxon>Oscillatoriales</taxon>
        <taxon>Oscillatoriaceae</taxon>
        <taxon>Planktothricoides</taxon>
    </lineage>
</organism>
<feature type="transmembrane region" description="Helical" evidence="1">
    <location>
        <begin position="165"/>
        <end position="188"/>
    </location>
</feature>
<keyword evidence="1" id="KW-0472">Membrane</keyword>
<keyword evidence="1" id="KW-1133">Transmembrane helix</keyword>
<feature type="transmembrane region" description="Helical" evidence="1">
    <location>
        <begin position="21"/>
        <end position="40"/>
    </location>
</feature>
<feature type="transmembrane region" description="Helical" evidence="1">
    <location>
        <begin position="137"/>
        <end position="158"/>
    </location>
</feature>
<keyword evidence="1" id="KW-0812">Transmembrane</keyword>
<evidence type="ECO:0000256" key="1">
    <source>
        <dbReference type="SAM" id="Phobius"/>
    </source>
</evidence>
<evidence type="ECO:0000313" key="2">
    <source>
        <dbReference type="EMBL" id="XCM39228.1"/>
    </source>
</evidence>
<sequence length="259" mass="28450">MNQHSVNSRKHFRFPNPLKTPALTAAFLAVGTVLSTIAGFGWGNPWLMPILGAAVSYPILLFYVQRDRHRSAIGWMLFWALCQSVAVAVATTFAPEKAAQVVLSGTSSTAEMLHWIRTGTGAEGSLRLFLPTHLRSYLVFCILSLITCGSGALILGTYQLNYMNFYVAQLIQLSVNPWLSGAIAWPIWSMLRVIGYLYTGVALTVGGLNLISLLKKQVPNHQFPQRFLLLGFGFVVADIVFKAALAPIWQKLLLKGLLG</sequence>
<protein>
    <submittedName>
        <fullName evidence="2">Uncharacterized protein</fullName>
    </submittedName>
</protein>
<feature type="transmembrane region" description="Helical" evidence="1">
    <location>
        <begin position="194"/>
        <end position="215"/>
    </location>
</feature>
<dbReference type="EMBL" id="CP159837">
    <property type="protein sequence ID" value="XCM39228.1"/>
    <property type="molecule type" value="Genomic_DNA"/>
</dbReference>
<dbReference type="RefSeq" id="WP_354636069.1">
    <property type="nucleotide sequence ID" value="NZ_CP159837.1"/>
</dbReference>
<feature type="transmembrane region" description="Helical" evidence="1">
    <location>
        <begin position="227"/>
        <end position="249"/>
    </location>
</feature>
<accession>A0AAU8JLE5</accession>
<feature type="transmembrane region" description="Helical" evidence="1">
    <location>
        <begin position="46"/>
        <end position="64"/>
    </location>
</feature>
<gene>
    <name evidence="2" type="ORF">ABWT76_002134</name>
</gene>
<feature type="transmembrane region" description="Helical" evidence="1">
    <location>
        <begin position="76"/>
        <end position="94"/>
    </location>
</feature>
<name>A0AAU8JLE5_9CYAN</name>
<proteinExistence type="predicted"/>
<reference evidence="2" key="1">
    <citation type="submission" date="2024-07" db="EMBL/GenBank/DDBJ databases">
        <authorList>
            <person name="Kim Y.J."/>
            <person name="Jeong J.Y."/>
        </authorList>
    </citation>
    <scope>NUCLEOTIDE SEQUENCE</scope>
    <source>
        <strain evidence="2">GIHE-MW2</strain>
    </source>
</reference>
<dbReference type="AlphaFoldDB" id="A0AAU8JLE5"/>